<dbReference type="RefSeq" id="WP_077026560.1">
    <property type="nucleotide sequence ID" value="NZ_CP017641.1"/>
</dbReference>
<organism evidence="5 6">
    <name type="scientific">Fuerstiella marisgermanici</name>
    <dbReference type="NCBI Taxonomy" id="1891926"/>
    <lineage>
        <taxon>Bacteria</taxon>
        <taxon>Pseudomonadati</taxon>
        <taxon>Planctomycetota</taxon>
        <taxon>Planctomycetia</taxon>
        <taxon>Planctomycetales</taxon>
        <taxon>Planctomycetaceae</taxon>
        <taxon>Fuerstiella</taxon>
    </lineage>
</organism>
<dbReference type="SUPFAM" id="SSF46894">
    <property type="entry name" value="C-terminal effector domain of the bipartite response regulators"/>
    <property type="match status" value="1"/>
</dbReference>
<dbReference type="InterPro" id="IPR000792">
    <property type="entry name" value="Tscrpt_reg_LuxR_C"/>
</dbReference>
<name>A0A1P8WMV6_9PLAN</name>
<dbReference type="Pfam" id="PF00196">
    <property type="entry name" value="GerE"/>
    <property type="match status" value="1"/>
</dbReference>
<reference evidence="5 6" key="1">
    <citation type="journal article" date="2016" name="Front. Microbiol.">
        <title>Fuerstia marisgermanicae gen. nov., sp. nov., an Unusual Member of the Phylum Planctomycetes from the German Wadden Sea.</title>
        <authorList>
            <person name="Kohn T."/>
            <person name="Heuer A."/>
            <person name="Jogler M."/>
            <person name="Vollmers J."/>
            <person name="Boedeker C."/>
            <person name="Bunk B."/>
            <person name="Rast P."/>
            <person name="Borchert D."/>
            <person name="Glockner I."/>
            <person name="Freese H.M."/>
            <person name="Klenk H.P."/>
            <person name="Overmann J."/>
            <person name="Kaster A.K."/>
            <person name="Rohde M."/>
            <person name="Wiegand S."/>
            <person name="Jogler C."/>
        </authorList>
    </citation>
    <scope>NUCLEOTIDE SEQUENCE [LARGE SCALE GENOMIC DNA]</scope>
    <source>
        <strain evidence="5 6">NH11</strain>
    </source>
</reference>
<accession>A0A1P8WMV6</accession>
<dbReference type="PANTHER" id="PTHR44688">
    <property type="entry name" value="DNA-BINDING TRANSCRIPTIONAL ACTIVATOR DEVR_DOSR"/>
    <property type="match status" value="1"/>
</dbReference>
<evidence type="ECO:0000256" key="3">
    <source>
        <dbReference type="ARBA" id="ARBA00023163"/>
    </source>
</evidence>
<keyword evidence="2" id="KW-0238">DNA-binding</keyword>
<dbReference type="KEGG" id="fmr:Fuma_05052"/>
<dbReference type="OrthoDB" id="9796655at2"/>
<keyword evidence="1" id="KW-0805">Transcription regulation</keyword>
<dbReference type="EMBL" id="CP017641">
    <property type="protein sequence ID" value="APZ95394.1"/>
    <property type="molecule type" value="Genomic_DNA"/>
</dbReference>
<dbReference type="InterPro" id="IPR016032">
    <property type="entry name" value="Sig_transdc_resp-reg_C-effctor"/>
</dbReference>
<evidence type="ECO:0000313" key="6">
    <source>
        <dbReference type="Proteomes" id="UP000187735"/>
    </source>
</evidence>
<dbReference type="PROSITE" id="PS50043">
    <property type="entry name" value="HTH_LUXR_2"/>
    <property type="match status" value="1"/>
</dbReference>
<dbReference type="PRINTS" id="PR00038">
    <property type="entry name" value="HTHLUXR"/>
</dbReference>
<dbReference type="PROSITE" id="PS00622">
    <property type="entry name" value="HTH_LUXR_1"/>
    <property type="match status" value="1"/>
</dbReference>
<proteinExistence type="predicted"/>
<protein>
    <submittedName>
        <fullName evidence="5">Transcriptional regulatory protein TdiR</fullName>
    </submittedName>
</protein>
<feature type="domain" description="HTH luxR-type" evidence="4">
    <location>
        <begin position="42"/>
        <end position="107"/>
    </location>
</feature>
<dbReference type="CDD" id="cd06170">
    <property type="entry name" value="LuxR_C_like"/>
    <property type="match status" value="1"/>
</dbReference>
<dbReference type="InterPro" id="IPR036388">
    <property type="entry name" value="WH-like_DNA-bd_sf"/>
</dbReference>
<dbReference type="Gene3D" id="1.10.10.10">
    <property type="entry name" value="Winged helix-like DNA-binding domain superfamily/Winged helix DNA-binding domain"/>
    <property type="match status" value="1"/>
</dbReference>
<evidence type="ECO:0000256" key="2">
    <source>
        <dbReference type="ARBA" id="ARBA00023125"/>
    </source>
</evidence>
<dbReference type="GO" id="GO:0006355">
    <property type="term" value="P:regulation of DNA-templated transcription"/>
    <property type="evidence" value="ECO:0007669"/>
    <property type="project" value="InterPro"/>
</dbReference>
<keyword evidence="3" id="KW-0804">Transcription</keyword>
<evidence type="ECO:0000313" key="5">
    <source>
        <dbReference type="EMBL" id="APZ95394.1"/>
    </source>
</evidence>
<evidence type="ECO:0000256" key="1">
    <source>
        <dbReference type="ARBA" id="ARBA00023015"/>
    </source>
</evidence>
<evidence type="ECO:0000259" key="4">
    <source>
        <dbReference type="PROSITE" id="PS50043"/>
    </source>
</evidence>
<dbReference type="STRING" id="1891926.Fuma_05052"/>
<dbReference type="GO" id="GO:0003677">
    <property type="term" value="F:DNA binding"/>
    <property type="evidence" value="ECO:0007669"/>
    <property type="project" value="UniProtKB-KW"/>
</dbReference>
<dbReference type="Proteomes" id="UP000187735">
    <property type="component" value="Chromosome"/>
</dbReference>
<keyword evidence="6" id="KW-1185">Reference proteome</keyword>
<dbReference type="PANTHER" id="PTHR44688:SF16">
    <property type="entry name" value="DNA-BINDING TRANSCRIPTIONAL ACTIVATOR DEVR_DOSR"/>
    <property type="match status" value="1"/>
</dbReference>
<dbReference type="SMART" id="SM00421">
    <property type="entry name" value="HTH_LUXR"/>
    <property type="match status" value="1"/>
</dbReference>
<dbReference type="AlphaFoldDB" id="A0A1P8WMV6"/>
<gene>
    <name evidence="5" type="primary">tdiR_3</name>
    <name evidence="5" type="ORF">Fuma_05052</name>
</gene>
<sequence length="127" mass="14280">MTDSYTTGEHIADTSYSSTRVVAEGWSAISQSEILEPLRKAGRKKLAPLSPREMQVLKRVVAGDSNKLIARKLFISEKTVEKYRSNLMHKLQVRTVPDLMRIWLQANPQDLVVEQRSNGGASAPWSQ</sequence>